<organism evidence="1">
    <name type="scientific">marine sediment metagenome</name>
    <dbReference type="NCBI Taxonomy" id="412755"/>
    <lineage>
        <taxon>unclassified sequences</taxon>
        <taxon>metagenomes</taxon>
        <taxon>ecological metagenomes</taxon>
    </lineage>
</organism>
<dbReference type="InterPro" id="IPR012106">
    <property type="entry name" value="Phage_Mu_Gp1"/>
</dbReference>
<reference evidence="1" key="1">
    <citation type="journal article" date="2015" name="Nature">
        <title>Complex archaea that bridge the gap between prokaryotes and eukaryotes.</title>
        <authorList>
            <person name="Spang A."/>
            <person name="Saw J.H."/>
            <person name="Jorgensen S.L."/>
            <person name="Zaremba-Niedzwiedzka K."/>
            <person name="Martijn J."/>
            <person name="Lind A.E."/>
            <person name="van Eijk R."/>
            <person name="Schleper C."/>
            <person name="Guy L."/>
            <person name="Ettema T.J."/>
        </authorList>
    </citation>
    <scope>NUCLEOTIDE SEQUENCE</scope>
</reference>
<evidence type="ECO:0000313" key="1">
    <source>
        <dbReference type="EMBL" id="KKN05157.1"/>
    </source>
</evidence>
<name>A0A0F9N088_9ZZZZ</name>
<sequence length="434" mass="47037">MNELGFAFHKIEWAEHKSGKLPSRLLLLKEGDIGWQNLEGVELDAAQAETIIATFNEQGADIPIDFHHSTRQLEEHPERITAGGTAPAIGWIKGLDYVAGEGLYADPVVWTDADAAKLILNEQYKYFSPVIARDSETDKILALHSVALTNKPRTIAMRELLDAAEQWLANDKGVKNMTKYQKLLAGTLALAKSHRITVAQEDAEEVPEFPAVDESQKLLGKLIDTLKAKGAELEDDAPLEAVIGAAIAMLEEAPAEETPEETPAPTEEESAAQKTVDTISAELGVGDHKMLAAEIASLKVKAVRHDELDKRVAELEGERKAARVKMLMGEQIEAGKLNPHDAKAMDSARKLANHDETMFANLFGSMSPIVEAGQQVTGHGGKRGTLIAEAGREFDADPKVALGSTKRSYIAAALSDENMAKLTDAERETLKGGE</sequence>
<proteinExistence type="predicted"/>
<comment type="caution">
    <text evidence="1">The sequence shown here is derived from an EMBL/GenBank/DDBJ whole genome shotgun (WGS) entry which is preliminary data.</text>
</comment>
<dbReference type="EMBL" id="LAZR01004836">
    <property type="protein sequence ID" value="KKN05157.1"/>
    <property type="molecule type" value="Genomic_DNA"/>
</dbReference>
<accession>A0A0F9N088</accession>
<dbReference type="Pfam" id="PF10123">
    <property type="entry name" value="Mu-like_Pro"/>
    <property type="match status" value="1"/>
</dbReference>
<gene>
    <name evidence="1" type="ORF">LCGC14_1090140</name>
</gene>
<protein>
    <recommendedName>
        <fullName evidence="2">Mu-like prophage I protein</fullName>
    </recommendedName>
</protein>
<dbReference type="AlphaFoldDB" id="A0A0F9N088"/>
<evidence type="ECO:0008006" key="2">
    <source>
        <dbReference type="Google" id="ProtNLM"/>
    </source>
</evidence>